<feature type="non-terminal residue" evidence="1">
    <location>
        <position position="193"/>
    </location>
</feature>
<dbReference type="STRING" id="5364.A0A5C3N8Z9"/>
<evidence type="ECO:0000313" key="2">
    <source>
        <dbReference type="Proteomes" id="UP000305948"/>
    </source>
</evidence>
<dbReference type="Proteomes" id="UP000305948">
    <property type="component" value="Unassembled WGS sequence"/>
</dbReference>
<proteinExistence type="predicted"/>
<reference evidence="1 2" key="1">
    <citation type="journal article" date="2019" name="Nat. Ecol. Evol.">
        <title>Megaphylogeny resolves global patterns of mushroom evolution.</title>
        <authorList>
            <person name="Varga T."/>
            <person name="Krizsan K."/>
            <person name="Foldi C."/>
            <person name="Dima B."/>
            <person name="Sanchez-Garcia M."/>
            <person name="Sanchez-Ramirez S."/>
            <person name="Szollosi G.J."/>
            <person name="Szarkandi J.G."/>
            <person name="Papp V."/>
            <person name="Albert L."/>
            <person name="Andreopoulos W."/>
            <person name="Angelini C."/>
            <person name="Antonin V."/>
            <person name="Barry K.W."/>
            <person name="Bougher N.L."/>
            <person name="Buchanan P."/>
            <person name="Buyck B."/>
            <person name="Bense V."/>
            <person name="Catcheside P."/>
            <person name="Chovatia M."/>
            <person name="Cooper J."/>
            <person name="Damon W."/>
            <person name="Desjardin D."/>
            <person name="Finy P."/>
            <person name="Geml J."/>
            <person name="Haridas S."/>
            <person name="Hughes K."/>
            <person name="Justo A."/>
            <person name="Karasinski D."/>
            <person name="Kautmanova I."/>
            <person name="Kiss B."/>
            <person name="Kocsube S."/>
            <person name="Kotiranta H."/>
            <person name="LaButti K.M."/>
            <person name="Lechner B.E."/>
            <person name="Liimatainen K."/>
            <person name="Lipzen A."/>
            <person name="Lukacs Z."/>
            <person name="Mihaltcheva S."/>
            <person name="Morgado L.N."/>
            <person name="Niskanen T."/>
            <person name="Noordeloos M.E."/>
            <person name="Ohm R.A."/>
            <person name="Ortiz-Santana B."/>
            <person name="Ovrebo C."/>
            <person name="Racz N."/>
            <person name="Riley R."/>
            <person name="Savchenko A."/>
            <person name="Shiryaev A."/>
            <person name="Soop K."/>
            <person name="Spirin V."/>
            <person name="Szebenyi C."/>
            <person name="Tomsovsky M."/>
            <person name="Tulloss R.E."/>
            <person name="Uehling J."/>
            <person name="Grigoriev I.V."/>
            <person name="Vagvolgyi C."/>
            <person name="Papp T."/>
            <person name="Martin F.M."/>
            <person name="Miettinen O."/>
            <person name="Hibbett D.S."/>
            <person name="Nagy L.G."/>
        </authorList>
    </citation>
    <scope>NUCLEOTIDE SEQUENCE [LARGE SCALE GENOMIC DNA]</scope>
    <source>
        <strain evidence="1 2">OMC1185</strain>
    </source>
</reference>
<organism evidence="1 2">
    <name type="scientific">Heliocybe sulcata</name>
    <dbReference type="NCBI Taxonomy" id="5364"/>
    <lineage>
        <taxon>Eukaryota</taxon>
        <taxon>Fungi</taxon>
        <taxon>Dikarya</taxon>
        <taxon>Basidiomycota</taxon>
        <taxon>Agaricomycotina</taxon>
        <taxon>Agaricomycetes</taxon>
        <taxon>Gloeophyllales</taxon>
        <taxon>Gloeophyllaceae</taxon>
        <taxon>Heliocybe</taxon>
    </lineage>
</organism>
<evidence type="ECO:0008006" key="3">
    <source>
        <dbReference type="Google" id="ProtNLM"/>
    </source>
</evidence>
<dbReference type="EMBL" id="ML213508">
    <property type="protein sequence ID" value="TFK52916.1"/>
    <property type="molecule type" value="Genomic_DNA"/>
</dbReference>
<name>A0A5C3N8Z9_9AGAM</name>
<gene>
    <name evidence="1" type="ORF">OE88DRAFT_1627523</name>
</gene>
<dbReference type="AlphaFoldDB" id="A0A5C3N8Z9"/>
<evidence type="ECO:0000313" key="1">
    <source>
        <dbReference type="EMBL" id="TFK52916.1"/>
    </source>
</evidence>
<sequence>MGAEDTTSRKLVTQEVIQHIHNVIRETATPSWIDSVPYNFGEAAAGTLKADEWRTMTTIYLPIALVTLWGAGTQHATPQLATRCREVLDHTMDDIRNLRRLHRHAQFRTNHHMALHIYDFLLLFGPVHSWWCFPFERLVGWLQRQGHNHKFGELEPSMIKSFIRGARLRHWLAREDCPPAIKECNAVFQEIYG</sequence>
<protein>
    <recommendedName>
        <fullName evidence="3">DUF4218 domain-containing protein</fullName>
    </recommendedName>
</protein>
<dbReference type="OrthoDB" id="3247418at2759"/>
<keyword evidence="2" id="KW-1185">Reference proteome</keyword>
<accession>A0A5C3N8Z9</accession>